<comment type="caution">
    <text evidence="2">The sequence shown here is derived from an EMBL/GenBank/DDBJ whole genome shotgun (WGS) entry which is preliminary data.</text>
</comment>
<evidence type="ECO:0000313" key="2">
    <source>
        <dbReference type="EMBL" id="KAF3450396.1"/>
    </source>
</evidence>
<keyword evidence="1" id="KW-0732">Signal</keyword>
<feature type="chain" id="PRO_5035453701" evidence="1">
    <location>
        <begin position="29"/>
        <end position="122"/>
    </location>
</feature>
<evidence type="ECO:0000256" key="1">
    <source>
        <dbReference type="SAM" id="SignalP"/>
    </source>
</evidence>
<gene>
    <name evidence="2" type="ORF">FNV43_RR06477</name>
</gene>
<protein>
    <submittedName>
        <fullName evidence="2">Uncharacterized protein</fullName>
    </submittedName>
</protein>
<feature type="signal peptide" evidence="1">
    <location>
        <begin position="1"/>
        <end position="28"/>
    </location>
</feature>
<name>A0A8K0MLB9_9ROSA</name>
<evidence type="ECO:0000313" key="3">
    <source>
        <dbReference type="Proteomes" id="UP000796880"/>
    </source>
</evidence>
<organism evidence="2 3">
    <name type="scientific">Rhamnella rubrinervis</name>
    <dbReference type="NCBI Taxonomy" id="2594499"/>
    <lineage>
        <taxon>Eukaryota</taxon>
        <taxon>Viridiplantae</taxon>
        <taxon>Streptophyta</taxon>
        <taxon>Embryophyta</taxon>
        <taxon>Tracheophyta</taxon>
        <taxon>Spermatophyta</taxon>
        <taxon>Magnoliopsida</taxon>
        <taxon>eudicotyledons</taxon>
        <taxon>Gunneridae</taxon>
        <taxon>Pentapetalae</taxon>
        <taxon>rosids</taxon>
        <taxon>fabids</taxon>
        <taxon>Rosales</taxon>
        <taxon>Rhamnaceae</taxon>
        <taxon>rhamnoid group</taxon>
        <taxon>Rhamneae</taxon>
        <taxon>Rhamnella</taxon>
    </lineage>
</organism>
<dbReference type="Proteomes" id="UP000796880">
    <property type="component" value="Unassembled WGS sequence"/>
</dbReference>
<dbReference type="EMBL" id="VOIH02000003">
    <property type="protein sequence ID" value="KAF3450396.1"/>
    <property type="molecule type" value="Genomic_DNA"/>
</dbReference>
<accession>A0A8K0MLB9</accession>
<sequence>MGSTSKKVSMVMMLVMVALLLMANFVRSHENMNITGNYTDPNHHLHRHRRLGHHQYFDPHSHDHYSKSNNTKKMEGGDPHVDQFPGKCAGVECTPGFNECSLGCFCNIVYDWGKCTGVCCMD</sequence>
<proteinExistence type="predicted"/>
<dbReference type="AlphaFoldDB" id="A0A8K0MLB9"/>
<keyword evidence="3" id="KW-1185">Reference proteome</keyword>
<reference evidence="2" key="1">
    <citation type="submission" date="2020-03" db="EMBL/GenBank/DDBJ databases">
        <title>A high-quality chromosome-level genome assembly of a woody plant with both climbing and erect habits, Rhamnella rubrinervis.</title>
        <authorList>
            <person name="Lu Z."/>
            <person name="Yang Y."/>
            <person name="Zhu X."/>
            <person name="Sun Y."/>
        </authorList>
    </citation>
    <scope>NUCLEOTIDE SEQUENCE</scope>
    <source>
        <strain evidence="2">BYM</strain>
        <tissue evidence="2">Leaf</tissue>
    </source>
</reference>